<gene>
    <name evidence="2" type="ORF">MDOR_22900</name>
</gene>
<dbReference type="InterPro" id="IPR008927">
    <property type="entry name" value="6-PGluconate_DH-like_C_sf"/>
</dbReference>
<dbReference type="GO" id="GO:0051287">
    <property type="term" value="F:NAD binding"/>
    <property type="evidence" value="ECO:0007669"/>
    <property type="project" value="InterPro"/>
</dbReference>
<dbReference type="KEGG" id="mdr:MDOR_22900"/>
<dbReference type="Gene3D" id="1.20.5.100">
    <property type="entry name" value="Cytochrome c1, transmembrane anchor, C-terminal"/>
    <property type="match status" value="1"/>
</dbReference>
<evidence type="ECO:0000313" key="2">
    <source>
        <dbReference type="EMBL" id="BBZ08121.1"/>
    </source>
</evidence>
<dbReference type="PANTHER" id="PTHR43750">
    <property type="entry name" value="UDP-GLUCOSE 6-DEHYDROGENASE TUAD"/>
    <property type="match status" value="1"/>
</dbReference>
<evidence type="ECO:0000259" key="1">
    <source>
        <dbReference type="Pfam" id="PF00984"/>
    </source>
</evidence>
<dbReference type="SUPFAM" id="SSF48179">
    <property type="entry name" value="6-phosphogluconate dehydrogenase C-terminal domain-like"/>
    <property type="match status" value="1"/>
</dbReference>
<dbReference type="EMBL" id="AP022605">
    <property type="protein sequence ID" value="BBZ08121.1"/>
    <property type="molecule type" value="Genomic_DNA"/>
</dbReference>
<dbReference type="GO" id="GO:0016616">
    <property type="term" value="F:oxidoreductase activity, acting on the CH-OH group of donors, NAD or NADP as acceptor"/>
    <property type="evidence" value="ECO:0007669"/>
    <property type="project" value="InterPro"/>
</dbReference>
<feature type="domain" description="UDP-glucose/GDP-mannose dehydrogenase dimerisation" evidence="1">
    <location>
        <begin position="31"/>
        <end position="123"/>
    </location>
</feature>
<protein>
    <recommendedName>
        <fullName evidence="1">UDP-glucose/GDP-mannose dehydrogenase dimerisation domain-containing protein</fullName>
    </recommendedName>
</protein>
<dbReference type="PANTHER" id="PTHR43750:SF3">
    <property type="entry name" value="UDP-GLUCOSE 6-DEHYDROGENASE TUAD"/>
    <property type="match status" value="1"/>
</dbReference>
<dbReference type="Proteomes" id="UP000467201">
    <property type="component" value="Chromosome"/>
</dbReference>
<name>A0A7I7VUG1_9MYCO</name>
<dbReference type="InterPro" id="IPR014026">
    <property type="entry name" value="UDP-Glc/GDP-Man_DH_dimer"/>
</dbReference>
<dbReference type="Pfam" id="PF00984">
    <property type="entry name" value="UDPG_MGDP_dh"/>
    <property type="match status" value="1"/>
</dbReference>
<sequence length="136" mass="14569">MTSEAAEKTLREVYAALLDAGTPHLTTYLPTAEMVKVAANSFFATKISFINAMAEMCEAVDADVVTLSEVLGYDSRIGRRSLNAGLGFGGGCLPKDIQAFSARAGEVGASAALTFLHDVYKINIHRREKAVSWPGR</sequence>
<reference evidence="2 3" key="1">
    <citation type="journal article" date="2019" name="Emerg. Microbes Infect.">
        <title>Comprehensive subspecies identification of 175 nontuberculous mycobacteria species based on 7547 genomic profiles.</title>
        <authorList>
            <person name="Matsumoto Y."/>
            <person name="Kinjo T."/>
            <person name="Motooka D."/>
            <person name="Nabeya D."/>
            <person name="Jung N."/>
            <person name="Uechi K."/>
            <person name="Horii T."/>
            <person name="Iida T."/>
            <person name="Fujita J."/>
            <person name="Nakamura S."/>
        </authorList>
    </citation>
    <scope>NUCLEOTIDE SEQUENCE [LARGE SCALE GENOMIC DNA]</scope>
    <source>
        <strain evidence="2 3">JCM 12405</strain>
    </source>
</reference>
<dbReference type="AlphaFoldDB" id="A0A7I7VUG1"/>
<evidence type="ECO:0000313" key="3">
    <source>
        <dbReference type="Proteomes" id="UP000467201"/>
    </source>
</evidence>
<proteinExistence type="predicted"/>
<dbReference type="Gene3D" id="3.40.50.720">
    <property type="entry name" value="NAD(P)-binding Rossmann-like Domain"/>
    <property type="match status" value="1"/>
</dbReference>
<organism evidence="2 3">
    <name type="scientific">Mycolicibacterium doricum</name>
    <dbReference type="NCBI Taxonomy" id="126673"/>
    <lineage>
        <taxon>Bacteria</taxon>
        <taxon>Bacillati</taxon>
        <taxon>Actinomycetota</taxon>
        <taxon>Actinomycetes</taxon>
        <taxon>Mycobacteriales</taxon>
        <taxon>Mycobacteriaceae</taxon>
        <taxon>Mycolicibacterium</taxon>
    </lineage>
</organism>
<accession>A0A7I7VUG1</accession>